<name>A0A1Q5UPA2_9EURO</name>
<evidence type="ECO:0000313" key="2">
    <source>
        <dbReference type="Proteomes" id="UP000186955"/>
    </source>
</evidence>
<keyword evidence="2" id="KW-1185">Reference proteome</keyword>
<evidence type="ECO:0000313" key="1">
    <source>
        <dbReference type="EMBL" id="OKP14300.1"/>
    </source>
</evidence>
<gene>
    <name evidence="1" type="ORF">PENSUB_1</name>
</gene>
<comment type="caution">
    <text evidence="1">The sequence shown here is derived from an EMBL/GenBank/DDBJ whole genome shotgun (WGS) entry which is preliminary data.</text>
</comment>
<dbReference type="EMBL" id="MNBE01000102">
    <property type="protein sequence ID" value="OKP14300.1"/>
    <property type="molecule type" value="Genomic_DNA"/>
</dbReference>
<protein>
    <submittedName>
        <fullName evidence="1">Uncharacterized protein</fullName>
    </submittedName>
</protein>
<dbReference type="AlphaFoldDB" id="A0A1Q5UPA2"/>
<dbReference type="Proteomes" id="UP000186955">
    <property type="component" value="Unassembled WGS sequence"/>
</dbReference>
<proteinExistence type="predicted"/>
<reference evidence="1 2" key="1">
    <citation type="submission" date="2016-10" db="EMBL/GenBank/DDBJ databases">
        <title>Genome sequence of the ascomycete fungus Penicillium subrubescens.</title>
        <authorList>
            <person name="De Vries R.P."/>
            <person name="Peng M."/>
            <person name="Dilokpimol A."/>
            <person name="Hilden K."/>
            <person name="Makela M.R."/>
            <person name="Grigoriev I."/>
            <person name="Riley R."/>
            <person name="Granchi Z."/>
        </authorList>
    </citation>
    <scope>NUCLEOTIDE SEQUENCE [LARGE SCALE GENOMIC DNA]</scope>
    <source>
        <strain evidence="1 2">CBS 132785</strain>
    </source>
</reference>
<accession>A0A1Q5UPA2</accession>
<sequence>LHLVIRQEVLDSIAIGAPQQRPERVGIFISIGRVPRLDGIDIQVIESFVEDGLVSSLSISRRQKDMTPE</sequence>
<feature type="non-terminal residue" evidence="1">
    <location>
        <position position="1"/>
    </location>
</feature>
<organism evidence="1 2">
    <name type="scientific">Penicillium subrubescens</name>
    <dbReference type="NCBI Taxonomy" id="1316194"/>
    <lineage>
        <taxon>Eukaryota</taxon>
        <taxon>Fungi</taxon>
        <taxon>Dikarya</taxon>
        <taxon>Ascomycota</taxon>
        <taxon>Pezizomycotina</taxon>
        <taxon>Eurotiomycetes</taxon>
        <taxon>Eurotiomycetidae</taxon>
        <taxon>Eurotiales</taxon>
        <taxon>Aspergillaceae</taxon>
        <taxon>Penicillium</taxon>
    </lineage>
</organism>